<keyword evidence="6" id="KW-1185">Reference proteome</keyword>
<dbReference type="PANTHER" id="PTHR33164:SF64">
    <property type="entry name" value="TRANSCRIPTIONAL REGULATOR SLYA"/>
    <property type="match status" value="1"/>
</dbReference>
<keyword evidence="2 5" id="KW-0238">DNA-binding</keyword>
<evidence type="ECO:0000259" key="4">
    <source>
        <dbReference type="PROSITE" id="PS50995"/>
    </source>
</evidence>
<protein>
    <submittedName>
        <fullName evidence="5">DNA-binding MarR family transcriptional regulator</fullName>
    </submittedName>
</protein>
<dbReference type="SUPFAM" id="SSF46785">
    <property type="entry name" value="Winged helix' DNA-binding domain"/>
    <property type="match status" value="1"/>
</dbReference>
<proteinExistence type="predicted"/>
<evidence type="ECO:0000256" key="2">
    <source>
        <dbReference type="ARBA" id="ARBA00023125"/>
    </source>
</evidence>
<dbReference type="PANTHER" id="PTHR33164">
    <property type="entry name" value="TRANSCRIPTIONAL REGULATOR, MARR FAMILY"/>
    <property type="match status" value="1"/>
</dbReference>
<dbReference type="InterPro" id="IPR000835">
    <property type="entry name" value="HTH_MarR-typ"/>
</dbReference>
<dbReference type="GO" id="GO:0003700">
    <property type="term" value="F:DNA-binding transcription factor activity"/>
    <property type="evidence" value="ECO:0007669"/>
    <property type="project" value="InterPro"/>
</dbReference>
<dbReference type="EMBL" id="JACHIK010000010">
    <property type="protein sequence ID" value="MBB5043683.1"/>
    <property type="molecule type" value="Genomic_DNA"/>
</dbReference>
<dbReference type="GO" id="GO:0006950">
    <property type="term" value="P:response to stress"/>
    <property type="evidence" value="ECO:0007669"/>
    <property type="project" value="TreeGrafter"/>
</dbReference>
<evidence type="ECO:0000256" key="3">
    <source>
        <dbReference type="ARBA" id="ARBA00023163"/>
    </source>
</evidence>
<dbReference type="Gene3D" id="1.10.10.10">
    <property type="entry name" value="Winged helix-like DNA-binding domain superfamily/Winged helix DNA-binding domain"/>
    <property type="match status" value="1"/>
</dbReference>
<keyword evidence="3" id="KW-0804">Transcription</keyword>
<dbReference type="InterPro" id="IPR036390">
    <property type="entry name" value="WH_DNA-bd_sf"/>
</dbReference>
<dbReference type="PRINTS" id="PR00598">
    <property type="entry name" value="HTHMARR"/>
</dbReference>
<dbReference type="RefSeq" id="WP_184145046.1">
    <property type="nucleotide sequence ID" value="NZ_JACHIK010000010.1"/>
</dbReference>
<dbReference type="SMART" id="SM00347">
    <property type="entry name" value="HTH_MARR"/>
    <property type="match status" value="1"/>
</dbReference>
<dbReference type="PROSITE" id="PS50995">
    <property type="entry name" value="HTH_MARR_2"/>
    <property type="match status" value="1"/>
</dbReference>
<dbReference type="InterPro" id="IPR039422">
    <property type="entry name" value="MarR/SlyA-like"/>
</dbReference>
<evidence type="ECO:0000313" key="5">
    <source>
        <dbReference type="EMBL" id="MBB5043683.1"/>
    </source>
</evidence>
<dbReference type="Proteomes" id="UP000535406">
    <property type="component" value="Unassembled WGS sequence"/>
</dbReference>
<evidence type="ECO:0000313" key="6">
    <source>
        <dbReference type="Proteomes" id="UP000535406"/>
    </source>
</evidence>
<dbReference type="Pfam" id="PF01047">
    <property type="entry name" value="MarR"/>
    <property type="match status" value="1"/>
</dbReference>
<dbReference type="InterPro" id="IPR036388">
    <property type="entry name" value="WH-like_DNA-bd_sf"/>
</dbReference>
<name>A0A7W8DVD4_9HYPH</name>
<dbReference type="AlphaFoldDB" id="A0A7W8DVD4"/>
<comment type="caution">
    <text evidence="5">The sequence shown here is derived from an EMBL/GenBank/DDBJ whole genome shotgun (WGS) entry which is preliminary data.</text>
</comment>
<reference evidence="5 6" key="1">
    <citation type="submission" date="2020-08" db="EMBL/GenBank/DDBJ databases">
        <title>Genomic Encyclopedia of Type Strains, Phase IV (KMG-IV): sequencing the most valuable type-strain genomes for metagenomic binning, comparative biology and taxonomic classification.</title>
        <authorList>
            <person name="Goeker M."/>
        </authorList>
    </citation>
    <scope>NUCLEOTIDE SEQUENCE [LARGE SCALE GENOMIC DNA]</scope>
    <source>
        <strain evidence="5 6">DSM 21319</strain>
    </source>
</reference>
<sequence length="153" mass="17648">MSSTQSLSLLADIGRLVRKRFEQRAQSLGLTRVQWRTLAYLSKNEGIHQGGLAELLEIEPITLVRVLDKLGERGFVERRRHPTDRRIWLLYLREEVRPLLDEIHALADATRAEALKDIADERLEETFTVLSEIKNNLVLACEAPIAEQERKHD</sequence>
<feature type="domain" description="HTH marR-type" evidence="4">
    <location>
        <begin position="6"/>
        <end position="135"/>
    </location>
</feature>
<organism evidence="5 6">
    <name type="scientific">Shinella fusca</name>
    <dbReference type="NCBI Taxonomy" id="544480"/>
    <lineage>
        <taxon>Bacteria</taxon>
        <taxon>Pseudomonadati</taxon>
        <taxon>Pseudomonadota</taxon>
        <taxon>Alphaproteobacteria</taxon>
        <taxon>Hyphomicrobiales</taxon>
        <taxon>Rhizobiaceae</taxon>
        <taxon>Shinella</taxon>
    </lineage>
</organism>
<keyword evidence="1" id="KW-0805">Transcription regulation</keyword>
<dbReference type="GO" id="GO:0003677">
    <property type="term" value="F:DNA binding"/>
    <property type="evidence" value="ECO:0007669"/>
    <property type="project" value="UniProtKB-KW"/>
</dbReference>
<gene>
    <name evidence="5" type="ORF">HNQ66_003093</name>
</gene>
<evidence type="ECO:0000256" key="1">
    <source>
        <dbReference type="ARBA" id="ARBA00023015"/>
    </source>
</evidence>
<accession>A0A7W8DVD4</accession>